<reference evidence="2 3" key="1">
    <citation type="submission" date="2019-01" db="EMBL/GenBank/DDBJ databases">
        <title>Halorientalis sp. F13-25 a new haloarchaeum isolated from hypersaline water.</title>
        <authorList>
            <person name="Ana D.-V."/>
            <person name="Cristina S.-P."/>
            <person name="Antonio V."/>
        </authorList>
    </citation>
    <scope>NUCLEOTIDE SEQUENCE [LARGE SCALE GENOMIC DNA]</scope>
    <source>
        <strain evidence="2 3">F13-25</strain>
    </source>
</reference>
<proteinExistence type="predicted"/>
<evidence type="ECO:0000313" key="2">
    <source>
        <dbReference type="EMBL" id="RXK47938.1"/>
    </source>
</evidence>
<comment type="caution">
    <text evidence="2">The sequence shown here is derived from an EMBL/GenBank/DDBJ whole genome shotgun (WGS) entry which is preliminary data.</text>
</comment>
<dbReference type="Proteomes" id="UP000289691">
    <property type="component" value="Unassembled WGS sequence"/>
</dbReference>
<dbReference type="OrthoDB" id="255259at2157"/>
<evidence type="ECO:0000256" key="1">
    <source>
        <dbReference type="SAM" id="MobiDB-lite"/>
    </source>
</evidence>
<evidence type="ECO:0000313" key="3">
    <source>
        <dbReference type="Proteomes" id="UP000289691"/>
    </source>
</evidence>
<keyword evidence="3" id="KW-1185">Reference proteome</keyword>
<dbReference type="EMBL" id="RDFA01000005">
    <property type="protein sequence ID" value="RXK47938.1"/>
    <property type="molecule type" value="Genomic_DNA"/>
</dbReference>
<accession>A0A498KT95</accession>
<name>A0A498KT95_9EURY</name>
<organism evidence="2 3">
    <name type="scientific">Halorientalis pallida</name>
    <dbReference type="NCBI Taxonomy" id="2479928"/>
    <lineage>
        <taxon>Archaea</taxon>
        <taxon>Methanobacteriati</taxon>
        <taxon>Methanobacteriota</taxon>
        <taxon>Stenosarchaea group</taxon>
        <taxon>Halobacteria</taxon>
        <taxon>Halobacteriales</taxon>
        <taxon>Haloarculaceae</taxon>
        <taxon>Halorientalis</taxon>
    </lineage>
</organism>
<gene>
    <name evidence="2" type="ORF">EAF64_14990</name>
</gene>
<dbReference type="AlphaFoldDB" id="A0A498KT95"/>
<protein>
    <submittedName>
        <fullName evidence="2">Uncharacterized protein</fullName>
    </submittedName>
</protein>
<feature type="region of interest" description="Disordered" evidence="1">
    <location>
        <begin position="90"/>
        <end position="113"/>
    </location>
</feature>
<dbReference type="RefSeq" id="WP_129069790.1">
    <property type="nucleotide sequence ID" value="NZ_RDFA01000005.1"/>
</dbReference>
<sequence>MQYEEELALTIAPTDFPQGSITAVHEDILPDVITIPAVKEMGSTTKRGGEVGELVDATSEGVEEELNEKLEARLGASSFKTMTAAGKSRITVQSTSVRRSMTARSSLTSQVSR</sequence>